<sequence length="79" mass="8260">MTAITLNGTPHAVPEDTTIVDLVAEAISRPLGPDGRPLDGGRLGMAVAVDAIVLPRSRWYRTPVVEGQSIEIITAVQGG</sequence>
<evidence type="ECO:0000313" key="1">
    <source>
        <dbReference type="EMBL" id="REE04282.1"/>
    </source>
</evidence>
<dbReference type="Pfam" id="PF02597">
    <property type="entry name" value="ThiS"/>
    <property type="match status" value="1"/>
</dbReference>
<name>A0A3D9LDR4_9MICC</name>
<dbReference type="InterPro" id="IPR012675">
    <property type="entry name" value="Beta-grasp_dom_sf"/>
</dbReference>
<accession>A0A3D9LDR4</accession>
<reference evidence="1 2" key="1">
    <citation type="submission" date="2018-07" db="EMBL/GenBank/DDBJ databases">
        <title>Sequencing the genomes of 1000 actinobacteria strains.</title>
        <authorList>
            <person name="Klenk H.-P."/>
        </authorList>
    </citation>
    <scope>NUCLEOTIDE SEQUENCE [LARGE SCALE GENOMIC DNA]</scope>
    <source>
        <strain evidence="1 2">DSM 14442</strain>
    </source>
</reference>
<dbReference type="CDD" id="cd00565">
    <property type="entry name" value="Ubl_ThiS"/>
    <property type="match status" value="1"/>
</dbReference>
<proteinExistence type="predicted"/>
<dbReference type="SUPFAM" id="SSF54285">
    <property type="entry name" value="MoaD/ThiS"/>
    <property type="match status" value="1"/>
</dbReference>
<dbReference type="RefSeq" id="WP_115932244.1">
    <property type="nucleotide sequence ID" value="NZ_QREH01000001.1"/>
</dbReference>
<dbReference type="InterPro" id="IPR010035">
    <property type="entry name" value="Thi_S"/>
</dbReference>
<organism evidence="1 2">
    <name type="scientific">Citricoccus muralis</name>
    <dbReference type="NCBI Taxonomy" id="169134"/>
    <lineage>
        <taxon>Bacteria</taxon>
        <taxon>Bacillati</taxon>
        <taxon>Actinomycetota</taxon>
        <taxon>Actinomycetes</taxon>
        <taxon>Micrococcales</taxon>
        <taxon>Micrococcaceae</taxon>
        <taxon>Citricoccus</taxon>
    </lineage>
</organism>
<protein>
    <submittedName>
        <fullName evidence="1">Sulfur carrier protein</fullName>
    </submittedName>
</protein>
<comment type="caution">
    <text evidence="1">The sequence shown here is derived from an EMBL/GenBank/DDBJ whole genome shotgun (WGS) entry which is preliminary data.</text>
</comment>
<gene>
    <name evidence="1" type="ORF">C8E99_2114</name>
</gene>
<dbReference type="AlphaFoldDB" id="A0A3D9LDR4"/>
<dbReference type="InterPro" id="IPR003749">
    <property type="entry name" value="ThiS/MoaD-like"/>
</dbReference>
<keyword evidence="2" id="KW-1185">Reference proteome</keyword>
<evidence type="ECO:0000313" key="2">
    <source>
        <dbReference type="Proteomes" id="UP000256727"/>
    </source>
</evidence>
<dbReference type="EMBL" id="QREH01000001">
    <property type="protein sequence ID" value="REE04282.1"/>
    <property type="molecule type" value="Genomic_DNA"/>
</dbReference>
<dbReference type="NCBIfam" id="TIGR01683">
    <property type="entry name" value="thiS"/>
    <property type="match status" value="1"/>
</dbReference>
<dbReference type="OrthoDB" id="163636at2"/>
<dbReference type="Proteomes" id="UP000256727">
    <property type="component" value="Unassembled WGS sequence"/>
</dbReference>
<dbReference type="InterPro" id="IPR016155">
    <property type="entry name" value="Mopterin_synth/thiamin_S_b"/>
</dbReference>
<dbReference type="Gene3D" id="3.10.20.30">
    <property type="match status" value="1"/>
</dbReference>